<comment type="caution">
    <text evidence="1">The sequence shown here is derived from an EMBL/GenBank/DDBJ whole genome shotgun (WGS) entry which is preliminary data.</text>
</comment>
<name>A0A2U2B3A2_9BACT</name>
<dbReference type="PANTHER" id="PTHR42732:SF1">
    <property type="entry name" value="BETA-MANNOSIDASE"/>
    <property type="match status" value="1"/>
</dbReference>
<dbReference type="GO" id="GO:0004553">
    <property type="term" value="F:hydrolase activity, hydrolyzing O-glycosyl compounds"/>
    <property type="evidence" value="ECO:0007669"/>
    <property type="project" value="InterPro"/>
</dbReference>
<keyword evidence="2" id="KW-1185">Reference proteome</keyword>
<dbReference type="Proteomes" id="UP000244956">
    <property type="component" value="Unassembled WGS sequence"/>
</dbReference>
<accession>A0A2U2B3A2</accession>
<dbReference type="AlphaFoldDB" id="A0A2U2B3A2"/>
<dbReference type="EMBL" id="QEWP01000034">
    <property type="protein sequence ID" value="PWD97539.1"/>
    <property type="molecule type" value="Genomic_DNA"/>
</dbReference>
<protein>
    <submittedName>
        <fullName evidence="1">Uncharacterized protein</fullName>
    </submittedName>
</protein>
<reference evidence="1 2" key="1">
    <citation type="submission" date="2018-05" db="EMBL/GenBank/DDBJ databases">
        <title>Marinilabilia rubrum sp. nov., isolated from saltern sediment.</title>
        <authorList>
            <person name="Zhang R."/>
        </authorList>
    </citation>
    <scope>NUCLEOTIDE SEQUENCE [LARGE SCALE GENOMIC DNA]</scope>
    <source>
        <strain evidence="1 2">WTE16</strain>
    </source>
</reference>
<proteinExistence type="predicted"/>
<dbReference type="SUPFAM" id="SSF49785">
    <property type="entry name" value="Galactose-binding domain-like"/>
    <property type="match status" value="1"/>
</dbReference>
<dbReference type="InterPro" id="IPR051913">
    <property type="entry name" value="GH2_Domain-Containing"/>
</dbReference>
<sequence>MLQVKERFMILILTGNLILGDVDKAYAPAFNDDSWRMLDLPHDWSVEQNYTTDETAGSTGFLPTGIGWYRKLFVIPETSRDKKIHIEFDGIFSNSRVWINGHFLGDRRRY</sequence>
<evidence type="ECO:0000313" key="2">
    <source>
        <dbReference type="Proteomes" id="UP000244956"/>
    </source>
</evidence>
<dbReference type="PANTHER" id="PTHR42732">
    <property type="entry name" value="BETA-GALACTOSIDASE"/>
    <property type="match status" value="1"/>
</dbReference>
<evidence type="ECO:0000313" key="1">
    <source>
        <dbReference type="EMBL" id="PWD97539.1"/>
    </source>
</evidence>
<dbReference type="InterPro" id="IPR008979">
    <property type="entry name" value="Galactose-bd-like_sf"/>
</dbReference>
<dbReference type="GO" id="GO:0005975">
    <property type="term" value="P:carbohydrate metabolic process"/>
    <property type="evidence" value="ECO:0007669"/>
    <property type="project" value="InterPro"/>
</dbReference>
<dbReference type="Gene3D" id="2.60.120.260">
    <property type="entry name" value="Galactose-binding domain-like"/>
    <property type="match status" value="1"/>
</dbReference>
<organism evidence="1 2">
    <name type="scientific">Marinilabilia rubra</name>
    <dbReference type="NCBI Taxonomy" id="2162893"/>
    <lineage>
        <taxon>Bacteria</taxon>
        <taxon>Pseudomonadati</taxon>
        <taxon>Bacteroidota</taxon>
        <taxon>Bacteroidia</taxon>
        <taxon>Marinilabiliales</taxon>
        <taxon>Marinilabiliaceae</taxon>
        <taxon>Marinilabilia</taxon>
    </lineage>
</organism>
<gene>
    <name evidence="1" type="ORF">DDZ16_20195</name>
</gene>